<protein>
    <submittedName>
        <fullName evidence="3">LOC107391326-like protein</fullName>
    </submittedName>
</protein>
<feature type="transmembrane region" description="Helical" evidence="2">
    <location>
        <begin position="149"/>
        <end position="172"/>
    </location>
</feature>
<dbReference type="EMBL" id="JAAVVJ010000013">
    <property type="protein sequence ID" value="KAF7210335.1"/>
    <property type="molecule type" value="Genomic_DNA"/>
</dbReference>
<feature type="region of interest" description="Disordered" evidence="1">
    <location>
        <begin position="1"/>
        <end position="27"/>
    </location>
</feature>
<proteinExistence type="predicted"/>
<feature type="transmembrane region" description="Helical" evidence="2">
    <location>
        <begin position="40"/>
        <end position="61"/>
    </location>
</feature>
<accession>A0A9D2XXY4</accession>
<gene>
    <name evidence="3" type="ORF">G4P62_014764</name>
</gene>
<dbReference type="KEGG" id="nfu:107391326"/>
<feature type="transmembrane region" description="Helical" evidence="2">
    <location>
        <begin position="119"/>
        <end position="137"/>
    </location>
</feature>
<dbReference type="OMA" id="NIGRILW"/>
<organism evidence="3 4">
    <name type="scientific">Nothobranchius furzeri</name>
    <name type="common">Turquoise killifish</name>
    <dbReference type="NCBI Taxonomy" id="105023"/>
    <lineage>
        <taxon>Eukaryota</taxon>
        <taxon>Metazoa</taxon>
        <taxon>Chordata</taxon>
        <taxon>Craniata</taxon>
        <taxon>Vertebrata</taxon>
        <taxon>Euteleostomi</taxon>
        <taxon>Actinopterygii</taxon>
        <taxon>Neopterygii</taxon>
        <taxon>Teleostei</taxon>
        <taxon>Neoteleostei</taxon>
        <taxon>Acanthomorphata</taxon>
        <taxon>Ovalentaria</taxon>
        <taxon>Atherinomorphae</taxon>
        <taxon>Cyprinodontiformes</taxon>
        <taxon>Nothobranchiidae</taxon>
        <taxon>Nothobranchius</taxon>
    </lineage>
</organism>
<feature type="transmembrane region" description="Helical" evidence="2">
    <location>
        <begin position="360"/>
        <end position="380"/>
    </location>
</feature>
<dbReference type="Proteomes" id="UP000822369">
    <property type="component" value="Chromosome 13"/>
</dbReference>
<feature type="transmembrane region" description="Helical" evidence="2">
    <location>
        <begin position="424"/>
        <end position="444"/>
    </location>
</feature>
<feature type="transmembrane region" description="Helical" evidence="2">
    <location>
        <begin position="184"/>
        <end position="204"/>
    </location>
</feature>
<evidence type="ECO:0000256" key="2">
    <source>
        <dbReference type="SAM" id="Phobius"/>
    </source>
</evidence>
<sequence length="515" mass="56012">MMNQSHDDHYTAVPQEPDDTEESTRINRRWQPPRFFSSRLASVVSIFFIGLVGGFPGGLLLGQTAVTLLQSLELLTSNNFLMNQLGKLLTIGSHTEDQNKNTDYIYVSLLVEEFSSHSLVLSLAVGIFLGLSTYQLVIKTYGATAMGKALAHAGPVCLTGVSVTGALLGLALERSLLIISTVDSKVWFGISIALLFVVILYLSWCRIHFSRIDRKVVFLLILAKFPLIWIILNFGMGKVKIKMILLVSLIPLTIIGQLRNTRFILQSSLPLATTLYMIDAFDWLKLPIVTTQSDTMKDAVLEGLFVGALTVQILMIFIGIFLLETWQTGGAFKICGTSAALGGAAIAALRSQVLGPGPTIGALVGVSGAAGVSLGAAQALTDKFTQEAEGLLFGRLGLTIGAVIGTLVFSHSHNGLSTEFICSSIYAGLFSYGCCIPQISFYLIDHNIGRILWLCSCICFIVFVRCLYYISISLCVYYMALMIVVGICSFFTGLIRAQRSPTHLTSSLNNLQSWL</sequence>
<evidence type="ECO:0000313" key="4">
    <source>
        <dbReference type="Proteomes" id="UP000822369"/>
    </source>
</evidence>
<keyword evidence="2" id="KW-0472">Membrane</keyword>
<feature type="transmembrane region" description="Helical" evidence="2">
    <location>
        <begin position="476"/>
        <end position="495"/>
    </location>
</feature>
<dbReference type="AlphaFoldDB" id="A0A9D2XXY4"/>
<name>A0A9D2XXY4_NOTFU</name>
<feature type="transmembrane region" description="Helical" evidence="2">
    <location>
        <begin position="330"/>
        <end position="348"/>
    </location>
</feature>
<feature type="transmembrane region" description="Helical" evidence="2">
    <location>
        <begin position="392"/>
        <end position="412"/>
    </location>
</feature>
<feature type="transmembrane region" description="Helical" evidence="2">
    <location>
        <begin position="216"/>
        <end position="235"/>
    </location>
</feature>
<evidence type="ECO:0000256" key="1">
    <source>
        <dbReference type="SAM" id="MobiDB-lite"/>
    </source>
</evidence>
<feature type="transmembrane region" description="Helical" evidence="2">
    <location>
        <begin position="451"/>
        <end position="470"/>
    </location>
</feature>
<feature type="transmembrane region" description="Helical" evidence="2">
    <location>
        <begin position="304"/>
        <end position="323"/>
    </location>
</feature>
<feature type="compositionally biased region" description="Basic and acidic residues" evidence="1">
    <location>
        <begin position="1"/>
        <end position="10"/>
    </location>
</feature>
<keyword evidence="2" id="KW-1133">Transmembrane helix</keyword>
<evidence type="ECO:0000313" key="3">
    <source>
        <dbReference type="EMBL" id="KAF7210335.1"/>
    </source>
</evidence>
<keyword evidence="2" id="KW-0812">Transmembrane</keyword>
<comment type="caution">
    <text evidence="3">The sequence shown here is derived from an EMBL/GenBank/DDBJ whole genome shotgun (WGS) entry which is preliminary data.</text>
</comment>
<reference evidence="3" key="1">
    <citation type="submission" date="2020-03" db="EMBL/GenBank/DDBJ databases">
        <title>Intra-Species Differences in Population Size shape Life History and Genome Evolution.</title>
        <authorList>
            <person name="Willemsen D."/>
            <person name="Cui R."/>
            <person name="Valenzano D.R."/>
        </authorList>
    </citation>
    <scope>NUCLEOTIDE SEQUENCE</scope>
    <source>
        <strain evidence="3">GRZ</strain>
        <tissue evidence="3">Whole</tissue>
    </source>
</reference>